<evidence type="ECO:0000256" key="1">
    <source>
        <dbReference type="SAM" id="MobiDB-lite"/>
    </source>
</evidence>
<dbReference type="AlphaFoldDB" id="A0A9P8T0T6"/>
<sequence>MVSLGAIREITARAESSHERTNPRSNAVSSGNLKLRPICLNRPLLMFFTEFRFSSTSVWHECSRTAYTPSSPRSMHRLKLTSMSPPLMAQSLNSDDTPESVIWSSITKDSFVNAGQNGLTPDTKKVSVRPLHPSRISVSKDSPLTPIRLMMSSSSINSSLLGATLSMLEQSQNSISRMAGSRNSAMVRLSRDLFLDKIRPIFFMFTTPISPNKSTASMFFEITLMQQSCSVGILNSCLSRSAAATFFRRLRASISLRFVSRCRLISFVVHSGHRYPIRPYFSIRFEYTEITNSRSHSIQKLLPSAFSSSSRPSSRCARRLFARARSLIRLISAVSSSPSKISSSDSSEPPFSTSSPPASSSNWRRSPSSTQRNLVVEHAVALAELCHVETGLGAGPEAQLEQLHGRSRVANAVVSDLQRHLRNDTQAHIGDRKLSQSGGHSVHSVFVCLRRGDQQVTQLLDVAVEVQVAHGVETHRQHDVRS</sequence>
<protein>
    <submittedName>
        <fullName evidence="2">Uncharacterized protein</fullName>
    </submittedName>
</protein>
<dbReference type="RefSeq" id="XP_046059192.1">
    <property type="nucleotide sequence ID" value="XM_046207539.1"/>
</dbReference>
<reference evidence="2" key="2">
    <citation type="submission" date="2021-01" db="EMBL/GenBank/DDBJ databases">
        <authorList>
            <person name="Schikora-Tamarit M.A."/>
        </authorList>
    </citation>
    <scope>NUCLEOTIDE SEQUENCE</scope>
    <source>
        <strain evidence="2">CBS6075</strain>
    </source>
</reference>
<name>A0A9P8T0T6_9ASCO</name>
<comment type="caution">
    <text evidence="2">The sequence shown here is derived from an EMBL/GenBank/DDBJ whole genome shotgun (WGS) entry which is preliminary data.</text>
</comment>
<proteinExistence type="predicted"/>
<evidence type="ECO:0000313" key="2">
    <source>
        <dbReference type="EMBL" id="KAH3662088.1"/>
    </source>
</evidence>
<gene>
    <name evidence="2" type="ORF">OGAPHI_006269</name>
</gene>
<feature type="region of interest" description="Disordered" evidence="1">
    <location>
        <begin position="337"/>
        <end position="369"/>
    </location>
</feature>
<reference evidence="2" key="1">
    <citation type="journal article" date="2021" name="Open Biol.">
        <title>Shared evolutionary footprints suggest mitochondrial oxidative damage underlies multiple complex I losses in fungi.</title>
        <authorList>
            <person name="Schikora-Tamarit M.A."/>
            <person name="Marcet-Houben M."/>
            <person name="Nosek J."/>
            <person name="Gabaldon T."/>
        </authorList>
    </citation>
    <scope>NUCLEOTIDE SEQUENCE</scope>
    <source>
        <strain evidence="2">CBS6075</strain>
    </source>
</reference>
<dbReference type="EMBL" id="JAEUBE010000414">
    <property type="protein sequence ID" value="KAH3662088.1"/>
    <property type="molecule type" value="Genomic_DNA"/>
</dbReference>
<keyword evidence="3" id="KW-1185">Reference proteome</keyword>
<dbReference type="Proteomes" id="UP000769157">
    <property type="component" value="Unassembled WGS sequence"/>
</dbReference>
<evidence type="ECO:0000313" key="3">
    <source>
        <dbReference type="Proteomes" id="UP000769157"/>
    </source>
</evidence>
<organism evidence="2 3">
    <name type="scientific">Ogataea philodendri</name>
    <dbReference type="NCBI Taxonomy" id="1378263"/>
    <lineage>
        <taxon>Eukaryota</taxon>
        <taxon>Fungi</taxon>
        <taxon>Dikarya</taxon>
        <taxon>Ascomycota</taxon>
        <taxon>Saccharomycotina</taxon>
        <taxon>Pichiomycetes</taxon>
        <taxon>Pichiales</taxon>
        <taxon>Pichiaceae</taxon>
        <taxon>Ogataea</taxon>
    </lineage>
</organism>
<accession>A0A9P8T0T6</accession>
<dbReference type="GeneID" id="70238233"/>